<dbReference type="EMBL" id="JAGQKZ010000016">
    <property type="protein sequence ID" value="MCA9392058.1"/>
    <property type="molecule type" value="Genomic_DNA"/>
</dbReference>
<dbReference type="CDD" id="cd00865">
    <property type="entry name" value="PEBP_bact_arch"/>
    <property type="match status" value="1"/>
</dbReference>
<dbReference type="Proteomes" id="UP000751518">
    <property type="component" value="Unassembled WGS sequence"/>
</dbReference>
<dbReference type="InterPro" id="IPR036610">
    <property type="entry name" value="PEBP-like_sf"/>
</dbReference>
<name>A0A955LKH2_UNCKA</name>
<dbReference type="PANTHER" id="PTHR30289">
    <property type="entry name" value="UNCHARACTERIZED PROTEIN YBCL-RELATED"/>
    <property type="match status" value="1"/>
</dbReference>
<dbReference type="InterPro" id="IPR005247">
    <property type="entry name" value="YbhB_YbcL/LppC-like"/>
</dbReference>
<dbReference type="NCBIfam" id="TIGR00481">
    <property type="entry name" value="YbhB/YbcL family Raf kinase inhibitor-like protein"/>
    <property type="match status" value="1"/>
</dbReference>
<accession>A0A955LKH2</accession>
<dbReference type="PANTHER" id="PTHR30289:SF1">
    <property type="entry name" value="PEBP (PHOSPHATIDYLETHANOLAMINE-BINDING PROTEIN) FAMILY PROTEIN"/>
    <property type="match status" value="1"/>
</dbReference>
<gene>
    <name evidence="1" type="ORF">KC614_02535</name>
</gene>
<dbReference type="AlphaFoldDB" id="A0A955LKH2"/>
<protein>
    <submittedName>
        <fullName evidence="1">YbhB/YbcL family Raf kinase inhibitor-like protein</fullName>
    </submittedName>
</protein>
<reference evidence="1" key="1">
    <citation type="submission" date="2020-04" db="EMBL/GenBank/DDBJ databases">
        <authorList>
            <person name="Zhang T."/>
        </authorList>
    </citation>
    <scope>NUCLEOTIDE SEQUENCE</scope>
    <source>
        <strain evidence="1">HKST-UBA03</strain>
    </source>
</reference>
<dbReference type="Pfam" id="PF01161">
    <property type="entry name" value="PBP"/>
    <property type="match status" value="1"/>
</dbReference>
<evidence type="ECO:0000313" key="2">
    <source>
        <dbReference type="Proteomes" id="UP000751518"/>
    </source>
</evidence>
<dbReference type="InterPro" id="IPR008914">
    <property type="entry name" value="PEBP"/>
</dbReference>
<dbReference type="Gene3D" id="3.90.280.10">
    <property type="entry name" value="PEBP-like"/>
    <property type="match status" value="1"/>
</dbReference>
<proteinExistence type="predicted"/>
<organism evidence="1 2">
    <name type="scientific">candidate division WWE3 bacterium</name>
    <dbReference type="NCBI Taxonomy" id="2053526"/>
    <lineage>
        <taxon>Bacteria</taxon>
        <taxon>Katanobacteria</taxon>
    </lineage>
</organism>
<comment type="caution">
    <text evidence="1">The sequence shown here is derived from an EMBL/GenBank/DDBJ whole genome shotgun (WGS) entry which is preliminary data.</text>
</comment>
<dbReference type="SUPFAM" id="SSF49777">
    <property type="entry name" value="PEBP-like"/>
    <property type="match status" value="1"/>
</dbReference>
<sequence>MQITSPVFENMGRIPDEYTCQGDDTNPPLEFSQIPEGAQSLVLIVEDPDAPSGTWDHWILFNIDAQTTAIAPNSVPSAAYQVFNSFGRIEYGGPCPPEGEEHRYYFKLYALDQLLATDGTIVDKPSLITAMNGHILAQGELVGLYSRD</sequence>
<evidence type="ECO:0000313" key="1">
    <source>
        <dbReference type="EMBL" id="MCA9392058.1"/>
    </source>
</evidence>
<reference evidence="1" key="2">
    <citation type="journal article" date="2021" name="Microbiome">
        <title>Successional dynamics and alternative stable states in a saline activated sludge microbial community over 9 years.</title>
        <authorList>
            <person name="Wang Y."/>
            <person name="Ye J."/>
            <person name="Ju F."/>
            <person name="Liu L."/>
            <person name="Boyd J.A."/>
            <person name="Deng Y."/>
            <person name="Parks D.H."/>
            <person name="Jiang X."/>
            <person name="Yin X."/>
            <person name="Woodcroft B.J."/>
            <person name="Tyson G.W."/>
            <person name="Hugenholtz P."/>
            <person name="Polz M.F."/>
            <person name="Zhang T."/>
        </authorList>
    </citation>
    <scope>NUCLEOTIDE SEQUENCE</scope>
    <source>
        <strain evidence="1">HKST-UBA03</strain>
    </source>
</reference>